<dbReference type="InterPro" id="IPR043502">
    <property type="entry name" value="DNA/RNA_pol_sf"/>
</dbReference>
<evidence type="ECO:0000259" key="1">
    <source>
        <dbReference type="Pfam" id="PF00078"/>
    </source>
</evidence>
<evidence type="ECO:0000313" key="2">
    <source>
        <dbReference type="EMBL" id="KAA3474843.1"/>
    </source>
</evidence>
<keyword evidence="2" id="KW-0808">Transferase</keyword>
<dbReference type="Pfam" id="PF00078">
    <property type="entry name" value="RVT_1"/>
    <property type="match status" value="1"/>
</dbReference>
<dbReference type="PANTHER" id="PTHR46890:SF48">
    <property type="entry name" value="RNA-DIRECTED DNA POLYMERASE"/>
    <property type="match status" value="1"/>
</dbReference>
<dbReference type="EMBL" id="SMMG02000005">
    <property type="protein sequence ID" value="KAA3474843.1"/>
    <property type="molecule type" value="Genomic_DNA"/>
</dbReference>
<keyword evidence="3" id="KW-1185">Reference proteome</keyword>
<name>A0A5B6W0G5_9ROSI</name>
<reference evidence="2" key="1">
    <citation type="submission" date="2019-08" db="EMBL/GenBank/DDBJ databases">
        <authorList>
            <person name="Liu F."/>
        </authorList>
    </citation>
    <scope>NUCLEOTIDE SEQUENCE [LARGE SCALE GENOMIC DNA]</scope>
    <source>
        <strain evidence="2">PA1801</strain>
        <tissue evidence="2">Leaf</tissue>
    </source>
</reference>
<gene>
    <name evidence="2" type="ORF">EPI10_025096</name>
</gene>
<dbReference type="PANTHER" id="PTHR46890">
    <property type="entry name" value="NON-LTR RETROLELEMENT REVERSE TRANSCRIPTASE-LIKE PROTEIN-RELATED"/>
    <property type="match status" value="1"/>
</dbReference>
<sequence length="99" mass="11507">MALLKASRNDRYPAKISRRLTKPNIVLIPKVESPKNMSQFRPISLCNVIYKIISKTMVNRFKKVLDICIDESQWAFVPGRQTTNNILVAYEILHSFKKK</sequence>
<dbReference type="Proteomes" id="UP000325315">
    <property type="component" value="Unassembled WGS sequence"/>
</dbReference>
<feature type="domain" description="Reverse transcriptase" evidence="1">
    <location>
        <begin position="34"/>
        <end position="84"/>
    </location>
</feature>
<dbReference type="InterPro" id="IPR000477">
    <property type="entry name" value="RT_dom"/>
</dbReference>
<dbReference type="GO" id="GO:0003964">
    <property type="term" value="F:RNA-directed DNA polymerase activity"/>
    <property type="evidence" value="ECO:0007669"/>
    <property type="project" value="UniProtKB-KW"/>
</dbReference>
<keyword evidence="2" id="KW-0548">Nucleotidyltransferase</keyword>
<keyword evidence="2" id="KW-0695">RNA-directed DNA polymerase</keyword>
<dbReference type="AlphaFoldDB" id="A0A5B6W0G5"/>
<proteinExistence type="predicted"/>
<comment type="caution">
    <text evidence="2">The sequence shown here is derived from an EMBL/GenBank/DDBJ whole genome shotgun (WGS) entry which is preliminary data.</text>
</comment>
<organism evidence="2 3">
    <name type="scientific">Gossypium australe</name>
    <dbReference type="NCBI Taxonomy" id="47621"/>
    <lineage>
        <taxon>Eukaryota</taxon>
        <taxon>Viridiplantae</taxon>
        <taxon>Streptophyta</taxon>
        <taxon>Embryophyta</taxon>
        <taxon>Tracheophyta</taxon>
        <taxon>Spermatophyta</taxon>
        <taxon>Magnoliopsida</taxon>
        <taxon>eudicotyledons</taxon>
        <taxon>Gunneridae</taxon>
        <taxon>Pentapetalae</taxon>
        <taxon>rosids</taxon>
        <taxon>malvids</taxon>
        <taxon>Malvales</taxon>
        <taxon>Malvaceae</taxon>
        <taxon>Malvoideae</taxon>
        <taxon>Gossypium</taxon>
    </lineage>
</organism>
<accession>A0A5B6W0G5</accession>
<dbReference type="OrthoDB" id="1002463at2759"/>
<dbReference type="InterPro" id="IPR052343">
    <property type="entry name" value="Retrotransposon-Effector_Assoc"/>
</dbReference>
<dbReference type="SUPFAM" id="SSF56672">
    <property type="entry name" value="DNA/RNA polymerases"/>
    <property type="match status" value="1"/>
</dbReference>
<protein>
    <submittedName>
        <fullName evidence="2">Reverse transcriptase</fullName>
    </submittedName>
</protein>
<evidence type="ECO:0000313" key="3">
    <source>
        <dbReference type="Proteomes" id="UP000325315"/>
    </source>
</evidence>